<dbReference type="FunFam" id="1.25.40.180:FF:000032">
    <property type="entry name" value="Nucleolar MIF4G domain-containing protein 1"/>
    <property type="match status" value="1"/>
</dbReference>
<feature type="compositionally biased region" description="Low complexity" evidence="5">
    <location>
        <begin position="281"/>
        <end position="292"/>
    </location>
</feature>
<keyword evidence="3" id="KW-0539">Nucleus</keyword>
<evidence type="ECO:0000256" key="3">
    <source>
        <dbReference type="ARBA" id="ARBA00023242"/>
    </source>
</evidence>
<protein>
    <recommendedName>
        <fullName evidence="6">MI domain-containing protein</fullName>
    </recommendedName>
</protein>
<dbReference type="InterPro" id="IPR050781">
    <property type="entry name" value="CWC22_splicing_factor"/>
</dbReference>
<dbReference type="Gene3D" id="1.25.40.180">
    <property type="match status" value="1"/>
</dbReference>
<evidence type="ECO:0000256" key="2">
    <source>
        <dbReference type="ARBA" id="ARBA00006856"/>
    </source>
</evidence>
<comment type="similarity">
    <text evidence="2">Belongs to the CWC22 family.</text>
</comment>
<dbReference type="GO" id="GO:0003723">
    <property type="term" value="F:RNA binding"/>
    <property type="evidence" value="ECO:0007669"/>
    <property type="project" value="InterPro"/>
</dbReference>
<name>A0A9P0CS44_9CUCU</name>
<feature type="compositionally biased region" description="Acidic residues" evidence="5">
    <location>
        <begin position="350"/>
        <end position="365"/>
    </location>
</feature>
<dbReference type="SUPFAM" id="SSF48371">
    <property type="entry name" value="ARM repeat"/>
    <property type="match status" value="1"/>
</dbReference>
<feature type="region of interest" description="Disordered" evidence="5">
    <location>
        <begin position="1"/>
        <end position="33"/>
    </location>
</feature>
<evidence type="ECO:0000313" key="8">
    <source>
        <dbReference type="Proteomes" id="UP001153636"/>
    </source>
</evidence>
<dbReference type="PANTHER" id="PTHR18034">
    <property type="entry name" value="CELL CYCLE CONTROL PROTEIN CWF22-RELATED"/>
    <property type="match status" value="1"/>
</dbReference>
<feature type="compositionally biased region" description="Acidic residues" evidence="5">
    <location>
        <begin position="211"/>
        <end position="252"/>
    </location>
</feature>
<dbReference type="PROSITE" id="PS51366">
    <property type="entry name" value="MI"/>
    <property type="match status" value="1"/>
</dbReference>
<dbReference type="AlphaFoldDB" id="A0A9P0CS44"/>
<dbReference type="InterPro" id="IPR003891">
    <property type="entry name" value="Initiation_fac_eIF4g_MI"/>
</dbReference>
<organism evidence="7 8">
    <name type="scientific">Psylliodes chrysocephalus</name>
    <dbReference type="NCBI Taxonomy" id="3402493"/>
    <lineage>
        <taxon>Eukaryota</taxon>
        <taxon>Metazoa</taxon>
        <taxon>Ecdysozoa</taxon>
        <taxon>Arthropoda</taxon>
        <taxon>Hexapoda</taxon>
        <taxon>Insecta</taxon>
        <taxon>Pterygota</taxon>
        <taxon>Neoptera</taxon>
        <taxon>Endopterygota</taxon>
        <taxon>Coleoptera</taxon>
        <taxon>Polyphaga</taxon>
        <taxon>Cucujiformia</taxon>
        <taxon>Chrysomeloidea</taxon>
        <taxon>Chrysomelidae</taxon>
        <taxon>Galerucinae</taxon>
        <taxon>Alticini</taxon>
        <taxon>Psylliodes</taxon>
    </lineage>
</organism>
<feature type="domain" description="MI" evidence="6">
    <location>
        <begin position="723"/>
        <end position="839"/>
    </location>
</feature>
<feature type="compositionally biased region" description="Basic and acidic residues" evidence="5">
    <location>
        <begin position="293"/>
        <end position="314"/>
    </location>
</feature>
<feature type="compositionally biased region" description="Acidic residues" evidence="5">
    <location>
        <begin position="179"/>
        <end position="189"/>
    </location>
</feature>
<keyword evidence="8" id="KW-1185">Reference proteome</keyword>
<feature type="region of interest" description="Disordered" evidence="5">
    <location>
        <begin position="173"/>
        <end position="374"/>
    </location>
</feature>
<dbReference type="GO" id="GO:0005730">
    <property type="term" value="C:nucleolus"/>
    <property type="evidence" value="ECO:0007669"/>
    <property type="project" value="UniProtKB-SubCell"/>
</dbReference>
<gene>
    <name evidence="7" type="ORF">PSYICH_LOCUS9703</name>
</gene>
<dbReference type="InterPro" id="IPR003890">
    <property type="entry name" value="MIF4G-like_typ-3"/>
</dbReference>
<dbReference type="Pfam" id="PF02854">
    <property type="entry name" value="MIF4G"/>
    <property type="match status" value="1"/>
</dbReference>
<evidence type="ECO:0000313" key="7">
    <source>
        <dbReference type="EMBL" id="CAH1108462.1"/>
    </source>
</evidence>
<accession>A0A9P0CS44</accession>
<dbReference type="SMART" id="SM00543">
    <property type="entry name" value="MIF4G"/>
    <property type="match status" value="1"/>
</dbReference>
<dbReference type="PANTHER" id="PTHR18034:SF4">
    <property type="entry name" value="NUCLEOLAR MIF4G DOMAIN-CONTAINING PROTEIN 1"/>
    <property type="match status" value="1"/>
</dbReference>
<dbReference type="Proteomes" id="UP001153636">
    <property type="component" value="Chromosome 3"/>
</dbReference>
<comment type="subcellular location">
    <subcellularLocation>
        <location evidence="1">Nucleus</location>
        <location evidence="1">Nucleolus</location>
    </subcellularLocation>
</comment>
<evidence type="ECO:0000256" key="5">
    <source>
        <dbReference type="SAM" id="MobiDB-lite"/>
    </source>
</evidence>
<feature type="region of interest" description="Disordered" evidence="5">
    <location>
        <begin position="87"/>
        <end position="122"/>
    </location>
</feature>
<dbReference type="OrthoDB" id="10260961at2759"/>
<evidence type="ECO:0000256" key="4">
    <source>
        <dbReference type="SAM" id="Coils"/>
    </source>
</evidence>
<dbReference type="EMBL" id="OV651815">
    <property type="protein sequence ID" value="CAH1108462.1"/>
    <property type="molecule type" value="Genomic_DNA"/>
</dbReference>
<evidence type="ECO:0000259" key="6">
    <source>
        <dbReference type="PROSITE" id="PS51366"/>
    </source>
</evidence>
<proteinExistence type="inferred from homology"/>
<reference evidence="7" key="1">
    <citation type="submission" date="2022-01" db="EMBL/GenBank/DDBJ databases">
        <authorList>
            <person name="King R."/>
        </authorList>
    </citation>
    <scope>NUCLEOTIDE SEQUENCE</scope>
</reference>
<feature type="compositionally biased region" description="Polar residues" evidence="5">
    <location>
        <begin position="88"/>
        <end position="97"/>
    </location>
</feature>
<keyword evidence="4" id="KW-0175">Coiled coil</keyword>
<dbReference type="Pfam" id="PF02847">
    <property type="entry name" value="MA3"/>
    <property type="match status" value="1"/>
</dbReference>
<dbReference type="GO" id="GO:0042274">
    <property type="term" value="P:ribosomal small subunit biogenesis"/>
    <property type="evidence" value="ECO:0007669"/>
    <property type="project" value="TreeGrafter"/>
</dbReference>
<feature type="coiled-coil region" evidence="4">
    <location>
        <begin position="421"/>
        <end position="448"/>
    </location>
</feature>
<sequence>MALKNKPAKPIKRLSRKQQRKEKRQEKKIRKNEFFSKKKLVDHQIINPEKLPMMQNKKAIAVNNKGPKNSKVDVIQVETKLTEKITKNRNQLPTSEQIRTKEKKEQRKLESEMRKQRSKQLLEANREEDKIIRQMEKQLGLKKRKSKSLPKCFTEDGLDFLLEAVDPEYLKRSSHQELEDADDEFEEDLALMSGKKPEKNKKLVKKSNQIDSEEDSDSESDETSSEDSLSESDEDEEDDDDDEVEDEQEENDSINSEHSGEPEVDFDSEEMSIDEEKEDSISNISNSKNNVLKNDKLTSIETKSVKRKAEEIQKSSKKSKLTAPEDENSDIAEKDGVDELSDQKSYNSEEASDENDDFEENSDGGEEIRKGAVKQFPDGTWEDIYGRLRAKDGTVITKSTTQSKYIPPAMREQMNKSQPEDKKRQEKLNRLKKQLKGLLNRLAESNMHGIATQIEELYMNNSRNDMNDTLTNLIMDSLVTEVLSPERLLIEHVVLLTVLHANVGTEVGAHFLQRIVRNFDESLHAAHEVENKTLDNAVRIIAQLYNFKLFDSKLIYEVLRKLAGGFKEKDVECILHVLRMVGFGLRKDDPLALKDLILELQHRANEATDEEKDNSRVKFMLDILLAIKNNNVTKIPNYDVSYSEHLKKVMKGFIRKGNYVTVLNISLEDLLKADERGRWWVVGSAWIGNDLDNREKSDKSSTTSEVYSSKLMELARKQRMNTDIRRNIFCIIMSAEDYLDAFEKLLKLGLKNAQEREIINVLLHCCLQEKSYNPYYGFLAQKFCDFERKYQLTIKYSIWDKLKAIGDHSGPQLSNLAKLLIHLFVEKGLPISILKVVQFSELDKTTLRFMRQILLGILLHKDMECCVSVFARVSQSDKLKLFRESLRLFIHHFLLRNLKTDKIPEDEKTLIEGRVKIVEKVLTSKNVKII</sequence>
<feature type="compositionally biased region" description="Basic residues" evidence="5">
    <location>
        <begin position="1"/>
        <end position="30"/>
    </location>
</feature>
<dbReference type="SMART" id="SM00544">
    <property type="entry name" value="MA3"/>
    <property type="match status" value="1"/>
</dbReference>
<feature type="compositionally biased region" description="Acidic residues" evidence="5">
    <location>
        <begin position="262"/>
        <end position="278"/>
    </location>
</feature>
<feature type="compositionally biased region" description="Basic and acidic residues" evidence="5">
    <location>
        <begin position="98"/>
        <end position="115"/>
    </location>
</feature>
<dbReference type="InterPro" id="IPR016024">
    <property type="entry name" value="ARM-type_fold"/>
</dbReference>
<evidence type="ECO:0000256" key="1">
    <source>
        <dbReference type="ARBA" id="ARBA00004604"/>
    </source>
</evidence>